<feature type="domain" description="POTRA" evidence="11">
    <location>
        <begin position="74"/>
        <end position="142"/>
    </location>
</feature>
<keyword evidence="7 10" id="KW-0472">Membrane</keyword>
<dbReference type="EMBL" id="FZOC01000002">
    <property type="protein sequence ID" value="SNR75091.1"/>
    <property type="molecule type" value="Genomic_DNA"/>
</dbReference>
<dbReference type="RefSeq" id="WP_089272420.1">
    <property type="nucleotide sequence ID" value="NZ_FZOC01000002.1"/>
</dbReference>
<evidence type="ECO:0000256" key="5">
    <source>
        <dbReference type="ARBA" id="ARBA00022692"/>
    </source>
</evidence>
<dbReference type="Proteomes" id="UP000198324">
    <property type="component" value="Unassembled WGS sequence"/>
</dbReference>
<protein>
    <submittedName>
        <fullName evidence="12">Cell division protein FtsQ</fullName>
    </submittedName>
</protein>
<proteinExistence type="predicted"/>
<evidence type="ECO:0000256" key="2">
    <source>
        <dbReference type="ARBA" id="ARBA00022475"/>
    </source>
</evidence>
<keyword evidence="6 10" id="KW-1133">Transmembrane helix</keyword>
<sequence length="283" mass="31370">MNLRPSGMLRRTQPARKAPVRVNRTRRDDRPRLPINPGGAVKGIMFFLVSALILGVLGTGLIYVYRVTTTTPALGLTEIGVSGNLRLTYGQVLEIAGLRLGQNSLGVNVSRVEAALSQNPWVEFVTVRRELPDKLFITLVERHPSFWVRQDGQLYFADAKGEIITQLSPGDSASLPLLEVAPGLGDRREEVSAMVARMNRQALPFALGQMAWVKFSEAGQVELYLDALRIRVRAELTDWQTHFDRIETVWRDLKLRGETGRVAAIEASGGKISVEMRQKPGAS</sequence>
<dbReference type="InterPro" id="IPR026579">
    <property type="entry name" value="FtsQ"/>
</dbReference>
<accession>A0A238YWJ1</accession>
<keyword evidence="8" id="KW-0131">Cell cycle</keyword>
<dbReference type="Pfam" id="PF08478">
    <property type="entry name" value="POTRA_1"/>
    <property type="match status" value="1"/>
</dbReference>
<evidence type="ECO:0000313" key="12">
    <source>
        <dbReference type="EMBL" id="SNR75091.1"/>
    </source>
</evidence>
<dbReference type="Pfam" id="PF03799">
    <property type="entry name" value="FtsQ_DivIB_C"/>
    <property type="match status" value="1"/>
</dbReference>
<organism evidence="12 13">
    <name type="scientific">Humidesulfovibrio mexicanus</name>
    <dbReference type="NCBI Taxonomy" id="147047"/>
    <lineage>
        <taxon>Bacteria</taxon>
        <taxon>Pseudomonadati</taxon>
        <taxon>Thermodesulfobacteriota</taxon>
        <taxon>Desulfovibrionia</taxon>
        <taxon>Desulfovibrionales</taxon>
        <taxon>Desulfovibrionaceae</taxon>
        <taxon>Humidesulfovibrio</taxon>
    </lineage>
</organism>
<comment type="subcellular location">
    <subcellularLocation>
        <location evidence="1">Membrane</location>
    </subcellularLocation>
</comment>
<dbReference type="InterPro" id="IPR034746">
    <property type="entry name" value="POTRA"/>
</dbReference>
<evidence type="ECO:0000256" key="1">
    <source>
        <dbReference type="ARBA" id="ARBA00004370"/>
    </source>
</evidence>
<evidence type="ECO:0000256" key="9">
    <source>
        <dbReference type="SAM" id="MobiDB-lite"/>
    </source>
</evidence>
<evidence type="ECO:0000256" key="10">
    <source>
        <dbReference type="SAM" id="Phobius"/>
    </source>
</evidence>
<dbReference type="InterPro" id="IPR013685">
    <property type="entry name" value="POTRA_FtsQ_type"/>
</dbReference>
<keyword evidence="5 10" id="KW-0812">Transmembrane</keyword>
<dbReference type="PANTHER" id="PTHR35851:SF1">
    <property type="entry name" value="CELL DIVISION PROTEIN FTSQ"/>
    <property type="match status" value="1"/>
</dbReference>
<evidence type="ECO:0000256" key="4">
    <source>
        <dbReference type="ARBA" id="ARBA00022618"/>
    </source>
</evidence>
<keyword evidence="3" id="KW-0997">Cell inner membrane</keyword>
<evidence type="ECO:0000256" key="8">
    <source>
        <dbReference type="ARBA" id="ARBA00023306"/>
    </source>
</evidence>
<keyword evidence="2" id="KW-1003">Cell membrane</keyword>
<evidence type="ECO:0000256" key="6">
    <source>
        <dbReference type="ARBA" id="ARBA00022989"/>
    </source>
</evidence>
<name>A0A238YWJ1_9BACT</name>
<dbReference type="OrthoDB" id="5470105at2"/>
<dbReference type="InterPro" id="IPR005548">
    <property type="entry name" value="Cell_div_FtsQ/DivIB_C"/>
</dbReference>
<gene>
    <name evidence="12" type="ORF">SAMN04488503_1026</name>
</gene>
<reference evidence="12 13" key="1">
    <citation type="submission" date="2017-06" db="EMBL/GenBank/DDBJ databases">
        <authorList>
            <person name="Kim H.J."/>
            <person name="Triplett B.A."/>
        </authorList>
    </citation>
    <scope>NUCLEOTIDE SEQUENCE [LARGE SCALE GENOMIC DNA]</scope>
    <source>
        <strain evidence="12 13">DSM 13116</strain>
    </source>
</reference>
<dbReference type="GO" id="GO:0090529">
    <property type="term" value="P:cell septum assembly"/>
    <property type="evidence" value="ECO:0007669"/>
    <property type="project" value="InterPro"/>
</dbReference>
<feature type="transmembrane region" description="Helical" evidence="10">
    <location>
        <begin position="44"/>
        <end position="65"/>
    </location>
</feature>
<evidence type="ECO:0000259" key="11">
    <source>
        <dbReference type="PROSITE" id="PS51779"/>
    </source>
</evidence>
<feature type="region of interest" description="Disordered" evidence="9">
    <location>
        <begin position="1"/>
        <end position="34"/>
    </location>
</feature>
<keyword evidence="4 12" id="KW-0132">Cell division</keyword>
<evidence type="ECO:0000313" key="13">
    <source>
        <dbReference type="Proteomes" id="UP000198324"/>
    </source>
</evidence>
<dbReference type="AlphaFoldDB" id="A0A238YWJ1"/>
<keyword evidence="13" id="KW-1185">Reference proteome</keyword>
<dbReference type="PROSITE" id="PS51779">
    <property type="entry name" value="POTRA"/>
    <property type="match status" value="1"/>
</dbReference>
<evidence type="ECO:0000256" key="7">
    <source>
        <dbReference type="ARBA" id="ARBA00023136"/>
    </source>
</evidence>
<evidence type="ECO:0000256" key="3">
    <source>
        <dbReference type="ARBA" id="ARBA00022519"/>
    </source>
</evidence>
<dbReference type="Gene3D" id="3.10.20.310">
    <property type="entry name" value="membrane protein fhac"/>
    <property type="match status" value="1"/>
</dbReference>
<dbReference type="PANTHER" id="PTHR35851">
    <property type="entry name" value="CELL DIVISION PROTEIN FTSQ"/>
    <property type="match status" value="1"/>
</dbReference>
<dbReference type="GO" id="GO:0016020">
    <property type="term" value="C:membrane"/>
    <property type="evidence" value="ECO:0007669"/>
    <property type="project" value="UniProtKB-SubCell"/>
</dbReference>